<protein>
    <submittedName>
        <fullName evidence="1">Uncharacterized protein</fullName>
    </submittedName>
</protein>
<name>A0A443HLH3_BYSSP</name>
<evidence type="ECO:0000313" key="1">
    <source>
        <dbReference type="EMBL" id="RWQ92664.1"/>
    </source>
</evidence>
<dbReference type="InterPro" id="IPR036866">
    <property type="entry name" value="RibonucZ/Hydroxyglut_hydro"/>
</dbReference>
<dbReference type="STRING" id="264951.A0A443HLH3"/>
<proteinExistence type="predicted"/>
<dbReference type="GeneID" id="39598479"/>
<dbReference type="RefSeq" id="XP_028482309.1">
    <property type="nucleotide sequence ID" value="XM_028629202.1"/>
</dbReference>
<organism evidence="1 2">
    <name type="scientific">Byssochlamys spectabilis</name>
    <name type="common">Paecilomyces variotii</name>
    <dbReference type="NCBI Taxonomy" id="264951"/>
    <lineage>
        <taxon>Eukaryota</taxon>
        <taxon>Fungi</taxon>
        <taxon>Dikarya</taxon>
        <taxon>Ascomycota</taxon>
        <taxon>Pezizomycotina</taxon>
        <taxon>Eurotiomycetes</taxon>
        <taxon>Eurotiomycetidae</taxon>
        <taxon>Eurotiales</taxon>
        <taxon>Thermoascaceae</taxon>
        <taxon>Paecilomyces</taxon>
    </lineage>
</organism>
<dbReference type="Gene3D" id="3.60.15.10">
    <property type="entry name" value="Ribonuclease Z/Hydroxyacylglutathione hydrolase-like"/>
    <property type="match status" value="1"/>
</dbReference>
<accession>A0A443HLH3</accession>
<dbReference type="AlphaFoldDB" id="A0A443HLH3"/>
<evidence type="ECO:0000313" key="2">
    <source>
        <dbReference type="Proteomes" id="UP000283841"/>
    </source>
</evidence>
<gene>
    <name evidence="1" type="ORF">C8Q69DRAFT_447346</name>
</gene>
<reference evidence="1 2" key="1">
    <citation type="journal article" date="2018" name="Front. Microbiol.">
        <title>Genomic and genetic insights into a cosmopolitan fungus, Paecilomyces variotii (Eurotiales).</title>
        <authorList>
            <person name="Urquhart A.S."/>
            <person name="Mondo S.J."/>
            <person name="Makela M.R."/>
            <person name="Hane J.K."/>
            <person name="Wiebenga A."/>
            <person name="He G."/>
            <person name="Mihaltcheva S."/>
            <person name="Pangilinan J."/>
            <person name="Lipzen A."/>
            <person name="Barry K."/>
            <person name="de Vries R.P."/>
            <person name="Grigoriev I.V."/>
            <person name="Idnurm A."/>
        </authorList>
    </citation>
    <scope>NUCLEOTIDE SEQUENCE [LARGE SCALE GENOMIC DNA]</scope>
    <source>
        <strain evidence="1 2">CBS 101075</strain>
    </source>
</reference>
<dbReference type="EMBL" id="RCNU01000012">
    <property type="protein sequence ID" value="RWQ92664.1"/>
    <property type="molecule type" value="Genomic_DNA"/>
</dbReference>
<dbReference type="Proteomes" id="UP000283841">
    <property type="component" value="Unassembled WGS sequence"/>
</dbReference>
<keyword evidence="2" id="KW-1185">Reference proteome</keyword>
<sequence>MSLMDSSQRRREGPEFGSWAFLLCLRERAGLERGGKEDGIEYGFIWRSTSTHLRGGNGKKILHFDYGGGISYAEIVKYLCGHAGVFNNCRDTVKRGDGRPVYCLFGGYRLADAEDAKLNATMEDL</sequence>
<comment type="caution">
    <text evidence="1">The sequence shown here is derived from an EMBL/GenBank/DDBJ whole genome shotgun (WGS) entry which is preliminary data.</text>
</comment>
<dbReference type="VEuPathDB" id="FungiDB:C8Q69DRAFT_447346"/>